<dbReference type="EMBL" id="FOZX01000008">
    <property type="protein sequence ID" value="SFS93785.1"/>
    <property type="molecule type" value="Genomic_DNA"/>
</dbReference>
<dbReference type="InterPro" id="IPR018960">
    <property type="entry name" value="DUF1990"/>
</dbReference>
<evidence type="ECO:0000313" key="3">
    <source>
        <dbReference type="Proteomes" id="UP000198852"/>
    </source>
</evidence>
<gene>
    <name evidence="2" type="ORF">SAMN05660874_04369</name>
</gene>
<proteinExistence type="predicted"/>
<dbReference type="Pfam" id="PF09348">
    <property type="entry name" value="DUF1990"/>
    <property type="match status" value="1"/>
</dbReference>
<evidence type="ECO:0000259" key="1">
    <source>
        <dbReference type="Pfam" id="PF09348"/>
    </source>
</evidence>
<organism evidence="2 3">
    <name type="scientific">Saccharopolyspora flava</name>
    <dbReference type="NCBI Taxonomy" id="95161"/>
    <lineage>
        <taxon>Bacteria</taxon>
        <taxon>Bacillati</taxon>
        <taxon>Actinomycetota</taxon>
        <taxon>Actinomycetes</taxon>
        <taxon>Pseudonocardiales</taxon>
        <taxon>Pseudonocardiaceae</taxon>
        <taxon>Saccharopolyspora</taxon>
    </lineage>
</organism>
<accession>A0A1I6TX88</accession>
<feature type="domain" description="DUF1990" evidence="1">
    <location>
        <begin position="127"/>
        <end position="216"/>
    </location>
</feature>
<dbReference type="Proteomes" id="UP000198852">
    <property type="component" value="Unassembled WGS sequence"/>
</dbReference>
<protein>
    <recommendedName>
        <fullName evidence="1">DUF1990 domain-containing protein</fullName>
    </recommendedName>
</protein>
<dbReference type="STRING" id="95161.SAMN05660874_04369"/>
<keyword evidence="3" id="KW-1185">Reference proteome</keyword>
<evidence type="ECO:0000313" key="2">
    <source>
        <dbReference type="EMBL" id="SFS93785.1"/>
    </source>
</evidence>
<name>A0A1I6TX88_9PSEU</name>
<sequence>MPASLLPAGSAKGNEMAEITGRVTLLTGWLLGMALVSWRYLWQTTPLHRSEVRVRTDERPSPEIPRELRDERCQPEAAGVGELYHRLFSVRIEDGVRGPAELMEQVKENLNCAAPTEVARFYKTSGETDAMRLGDEFVVRMPGPWDGPVRVVACEPDRFRFVTLQGHLEAGQIEFRAVPGDDHLRFEIETWARPSSGLVNLLYAQLRLAKEMQLNMWVRYCLSIAGVCGGRASGGVTIETRRVLA</sequence>
<reference evidence="3" key="1">
    <citation type="submission" date="2016-10" db="EMBL/GenBank/DDBJ databases">
        <authorList>
            <person name="Varghese N."/>
            <person name="Submissions S."/>
        </authorList>
    </citation>
    <scope>NUCLEOTIDE SEQUENCE [LARGE SCALE GENOMIC DNA]</scope>
    <source>
        <strain evidence="3">DSM 44771</strain>
    </source>
</reference>
<dbReference type="AlphaFoldDB" id="A0A1I6TX88"/>